<feature type="region of interest" description="Disordered" evidence="2">
    <location>
        <begin position="99"/>
        <end position="122"/>
    </location>
</feature>
<evidence type="ECO:0000256" key="2">
    <source>
        <dbReference type="SAM" id="MobiDB-lite"/>
    </source>
</evidence>
<keyword evidence="1" id="KW-0694">RNA-binding</keyword>
<reference evidence="4" key="1">
    <citation type="journal article" date="2011" name="Genome Res.">
        <title>Deep small RNA sequencing from the nematode Ascaris reveals conservation, functional diversification, and novel developmental profiles.</title>
        <authorList>
            <person name="Wang J."/>
            <person name="Czech B."/>
            <person name="Crunk A."/>
            <person name="Wallace A."/>
            <person name="Mitreva M."/>
            <person name="Hannon G.J."/>
            <person name="Davis R.E."/>
        </authorList>
    </citation>
    <scope>NUCLEOTIDE SEQUENCE</scope>
</reference>
<evidence type="ECO:0000256" key="1">
    <source>
        <dbReference type="PROSITE-ProRule" id="PRU00176"/>
    </source>
</evidence>
<dbReference type="AlphaFoldDB" id="F1LFQ9"/>
<dbReference type="PANTHER" id="PTHR15592">
    <property type="entry name" value="MATRIN 3/NUCLEAR PROTEIN 220-RELATED"/>
    <property type="match status" value="1"/>
</dbReference>
<feature type="domain" description="RRM" evidence="3">
    <location>
        <begin position="17"/>
        <end position="91"/>
    </location>
</feature>
<proteinExistence type="evidence at transcript level"/>
<feature type="compositionally biased region" description="Basic and acidic residues" evidence="2">
    <location>
        <begin position="111"/>
        <end position="122"/>
    </location>
</feature>
<sequence>MAASTSTASLNGQRPSKGVHLRNIPSDMTELELLHFCMPYGKLVNYLMLKGKNQAFVEYEEEQGAQILVTMSSACPVAIRDRTIFCQFSTHQELKTDKRLRGSGFSMNNSENERRMERSQTC</sequence>
<dbReference type="EMBL" id="JI211916">
    <property type="protein sequence ID" value="ADY48963.1"/>
    <property type="molecule type" value="mRNA"/>
</dbReference>
<dbReference type="InterPro" id="IPR012677">
    <property type="entry name" value="Nucleotide-bd_a/b_plait_sf"/>
</dbReference>
<dbReference type="Pfam" id="PF00076">
    <property type="entry name" value="RRM_1"/>
    <property type="match status" value="1"/>
</dbReference>
<evidence type="ECO:0000313" key="4">
    <source>
        <dbReference type="EMBL" id="ADY48963.1"/>
    </source>
</evidence>
<organism evidence="4">
    <name type="scientific">Ascaris suum</name>
    <name type="common">Pig roundworm</name>
    <name type="synonym">Ascaris lumbricoides</name>
    <dbReference type="NCBI Taxonomy" id="6253"/>
    <lineage>
        <taxon>Eukaryota</taxon>
        <taxon>Metazoa</taxon>
        <taxon>Ecdysozoa</taxon>
        <taxon>Nematoda</taxon>
        <taxon>Chromadorea</taxon>
        <taxon>Rhabditida</taxon>
        <taxon>Spirurina</taxon>
        <taxon>Ascaridomorpha</taxon>
        <taxon>Ascaridoidea</taxon>
        <taxon>Ascarididae</taxon>
        <taxon>Ascaris</taxon>
    </lineage>
</organism>
<feature type="region of interest" description="Disordered" evidence="2">
    <location>
        <begin position="1"/>
        <end position="21"/>
    </location>
</feature>
<accession>F1LFQ9</accession>
<evidence type="ECO:0000259" key="3">
    <source>
        <dbReference type="PROSITE" id="PS50102"/>
    </source>
</evidence>
<dbReference type="SMART" id="SM00360">
    <property type="entry name" value="RRM"/>
    <property type="match status" value="1"/>
</dbReference>
<feature type="compositionally biased region" description="Polar residues" evidence="2">
    <location>
        <begin position="1"/>
        <end position="14"/>
    </location>
</feature>
<protein>
    <submittedName>
        <fullName evidence="4">Polypyrimidine tract-binding protein 1</fullName>
    </submittedName>
</protein>
<dbReference type="GO" id="GO:0003723">
    <property type="term" value="F:RNA binding"/>
    <property type="evidence" value="ECO:0007669"/>
    <property type="project" value="UniProtKB-UniRule"/>
</dbReference>
<dbReference type="CDD" id="cd12421">
    <property type="entry name" value="RRM1_PTBP1_hnRNPL_like"/>
    <property type="match status" value="1"/>
</dbReference>
<name>F1LFQ9_ASCSU</name>
<dbReference type="Gene3D" id="3.30.70.330">
    <property type="match status" value="1"/>
</dbReference>
<dbReference type="PROSITE" id="PS50102">
    <property type="entry name" value="RRM"/>
    <property type="match status" value="1"/>
</dbReference>
<dbReference type="InterPro" id="IPR000504">
    <property type="entry name" value="RRM_dom"/>
</dbReference>
<dbReference type="SUPFAM" id="SSF54928">
    <property type="entry name" value="RNA-binding domain, RBD"/>
    <property type="match status" value="1"/>
</dbReference>
<dbReference type="InterPro" id="IPR035979">
    <property type="entry name" value="RBD_domain_sf"/>
</dbReference>